<dbReference type="InterPro" id="IPR001208">
    <property type="entry name" value="MCM_dom"/>
</dbReference>
<dbReference type="PRINTS" id="PR01657">
    <property type="entry name" value="MCMFAMILY"/>
</dbReference>
<evidence type="ECO:0000256" key="5">
    <source>
        <dbReference type="SAM" id="MobiDB-lite"/>
    </source>
</evidence>
<dbReference type="Pfam" id="PF00493">
    <property type="entry name" value="MCM"/>
    <property type="match status" value="1"/>
</dbReference>
<dbReference type="EMBL" id="BQMJ01000008">
    <property type="protein sequence ID" value="GJQ09327.1"/>
    <property type="molecule type" value="Genomic_DNA"/>
</dbReference>
<evidence type="ECO:0000313" key="8">
    <source>
        <dbReference type="Proteomes" id="UP001061958"/>
    </source>
</evidence>
<evidence type="ECO:0000256" key="3">
    <source>
        <dbReference type="ARBA" id="ARBA00023125"/>
    </source>
</evidence>
<feature type="region of interest" description="Disordered" evidence="5">
    <location>
        <begin position="712"/>
        <end position="735"/>
    </location>
</feature>
<name>A0A9C7PTC6_9RHOD</name>
<comment type="caution">
    <text evidence="7">The sequence shown here is derived from an EMBL/GenBank/DDBJ whole genome shotgun (WGS) entry which is preliminary data.</text>
</comment>
<dbReference type="OrthoDB" id="271325at2759"/>
<dbReference type="GO" id="GO:0042555">
    <property type="term" value="C:MCM complex"/>
    <property type="evidence" value="ECO:0007669"/>
    <property type="project" value="TreeGrafter"/>
</dbReference>
<reference evidence="7" key="1">
    <citation type="journal article" date="2022" name="Proc. Natl. Acad. Sci. U.S.A.">
        <title>Life cycle and functional genomics of the unicellular red alga Galdieria for elucidating algal and plant evolution and industrial use.</title>
        <authorList>
            <person name="Hirooka S."/>
            <person name="Itabashi T."/>
            <person name="Ichinose T.M."/>
            <person name="Onuma R."/>
            <person name="Fujiwara T."/>
            <person name="Yamashita S."/>
            <person name="Jong L.W."/>
            <person name="Tomita R."/>
            <person name="Iwane A.H."/>
            <person name="Miyagishima S.Y."/>
        </authorList>
    </citation>
    <scope>NUCLEOTIDE SEQUENCE</scope>
    <source>
        <strain evidence="7">NBRC 102759</strain>
    </source>
</reference>
<dbReference type="GO" id="GO:0017116">
    <property type="term" value="F:single-stranded DNA helicase activity"/>
    <property type="evidence" value="ECO:0007669"/>
    <property type="project" value="TreeGrafter"/>
</dbReference>
<dbReference type="GO" id="GO:0003697">
    <property type="term" value="F:single-stranded DNA binding"/>
    <property type="evidence" value="ECO:0007669"/>
    <property type="project" value="TreeGrafter"/>
</dbReference>
<evidence type="ECO:0000256" key="1">
    <source>
        <dbReference type="ARBA" id="ARBA00022741"/>
    </source>
</evidence>
<organism evidence="7 8">
    <name type="scientific">Galdieria partita</name>
    <dbReference type="NCBI Taxonomy" id="83374"/>
    <lineage>
        <taxon>Eukaryota</taxon>
        <taxon>Rhodophyta</taxon>
        <taxon>Bangiophyceae</taxon>
        <taxon>Galdieriales</taxon>
        <taxon>Galdieriaceae</taxon>
        <taxon>Galdieria</taxon>
    </lineage>
</organism>
<dbReference type="GO" id="GO:0000724">
    <property type="term" value="P:double-strand break repair via homologous recombination"/>
    <property type="evidence" value="ECO:0007669"/>
    <property type="project" value="TreeGrafter"/>
</dbReference>
<dbReference type="GO" id="GO:0005634">
    <property type="term" value="C:nucleus"/>
    <property type="evidence" value="ECO:0007669"/>
    <property type="project" value="UniProtKB-SubCell"/>
</dbReference>
<dbReference type="Proteomes" id="UP001061958">
    <property type="component" value="Unassembled WGS sequence"/>
</dbReference>
<dbReference type="InterPro" id="IPR027417">
    <property type="entry name" value="P-loop_NTPase"/>
</dbReference>
<dbReference type="PANTHER" id="PTHR11630:SF48">
    <property type="entry name" value="DNA HELICASE MCM9"/>
    <property type="match status" value="1"/>
</dbReference>
<evidence type="ECO:0000256" key="4">
    <source>
        <dbReference type="RuleBase" id="RU004070"/>
    </source>
</evidence>
<dbReference type="Pfam" id="PF17855">
    <property type="entry name" value="MCM_lid"/>
    <property type="match status" value="1"/>
</dbReference>
<dbReference type="GO" id="GO:0016787">
    <property type="term" value="F:hydrolase activity"/>
    <property type="evidence" value="ECO:0007669"/>
    <property type="project" value="UniProtKB-KW"/>
</dbReference>
<dbReference type="AlphaFoldDB" id="A0A9C7PTC6"/>
<dbReference type="Pfam" id="PF17207">
    <property type="entry name" value="MCM_OB"/>
    <property type="match status" value="1"/>
</dbReference>
<keyword evidence="1 4" id="KW-0547">Nucleotide-binding</keyword>
<dbReference type="PANTHER" id="PTHR11630">
    <property type="entry name" value="DNA REPLICATION LICENSING FACTOR MCM FAMILY MEMBER"/>
    <property type="match status" value="1"/>
</dbReference>
<dbReference type="GO" id="GO:0005524">
    <property type="term" value="F:ATP binding"/>
    <property type="evidence" value="ECO:0007669"/>
    <property type="project" value="UniProtKB-KW"/>
</dbReference>
<keyword evidence="2 4" id="KW-0067">ATP-binding</keyword>
<accession>A0A9C7PTC6</accession>
<gene>
    <name evidence="7" type="ORF">GpartN1_g1118.t1</name>
</gene>
<dbReference type="Gene3D" id="3.40.50.300">
    <property type="entry name" value="P-loop containing nucleotide triphosphate hydrolases"/>
    <property type="match status" value="1"/>
</dbReference>
<dbReference type="InterPro" id="IPR012340">
    <property type="entry name" value="NA-bd_OB-fold"/>
</dbReference>
<protein>
    <recommendedName>
        <fullName evidence="6">MCM C-terminal AAA(+) ATPase domain-containing protein</fullName>
    </recommendedName>
</protein>
<proteinExistence type="inferred from homology"/>
<keyword evidence="8" id="KW-1185">Reference proteome</keyword>
<dbReference type="Gene3D" id="2.20.28.10">
    <property type="match status" value="1"/>
</dbReference>
<dbReference type="InterPro" id="IPR031327">
    <property type="entry name" value="MCM"/>
</dbReference>
<dbReference type="SMART" id="SM00350">
    <property type="entry name" value="MCM"/>
    <property type="match status" value="1"/>
</dbReference>
<evidence type="ECO:0000259" key="6">
    <source>
        <dbReference type="PROSITE" id="PS50051"/>
    </source>
</evidence>
<dbReference type="SUPFAM" id="SSF52540">
    <property type="entry name" value="P-loop containing nucleoside triphosphate hydrolases"/>
    <property type="match status" value="1"/>
</dbReference>
<dbReference type="InterPro" id="IPR033762">
    <property type="entry name" value="MCM_OB"/>
</dbReference>
<dbReference type="InterPro" id="IPR041562">
    <property type="entry name" value="MCM_lid"/>
</dbReference>
<evidence type="ECO:0000256" key="2">
    <source>
        <dbReference type="ARBA" id="ARBA00022840"/>
    </source>
</evidence>
<reference evidence="7" key="2">
    <citation type="submission" date="2022-01" db="EMBL/GenBank/DDBJ databases">
        <authorList>
            <person name="Hirooka S."/>
            <person name="Miyagishima S.Y."/>
        </authorList>
    </citation>
    <scope>NUCLEOTIDE SEQUENCE</scope>
    <source>
        <strain evidence="7">NBRC 102759</strain>
    </source>
</reference>
<sequence>MDPEIFLPVFEDAVRLYEDEVLQKVGDDAVLYGYTFKENIHIRPYRLPEDPLLYKKNVSSLRSSDVGHLISFRGTVIRTGSVLMRELQRTYQCNKCKHRFIIYSDITRGGKFELPTFCPSPNLEEPCRSASYQLLEDTRSTDYQEIKIQERVQTLDLGSIPRSIVSALSDDLVDICKPGDDILITGILKRLWHRNPCIDVRCELDLVLDTTHVQVINEQKSHMEISDEIKERFLKYWHEAYQQKRPLEARDFIVQSFCPRLFGLKTVKLILLTALIGGVCRPNREGTRVRGEIHVLLIGDPGTGKSQLLKEAASLSPRSISTTGIGSTHAGLTVTAVREASSGEWALESGALVLADGGLCCIDEFDGIKDRDRAAMHEVMEQQTLSVAKAGLVMTLDTRTTIFAAVNPKIGKMRSYEELDPVMNDPATELALSVGIAPPLLSRFDVTVTLLDQHEPEWDQRLSDFILNDYKNCCSDNTRRLHYESTKALWNVEELQMYIYFVKEAIEPELTCNAQRIVSKYYTMQRQASSRNAARTTVRFLESLIRLTQAHARLLFRRFAIVQDAIYAIFVTESSAFGNNVLQLPSNLQSGDSFESSDDWYEAYSQAVLQKMDLAEMICPSEYLNDYDHLIISDVTKQNERGHSTGQSTQTVFGADVAVTEKRKYCASSRRVSFQGVKYLEANDCVKRDSIQEGSCTNELFCEQETVLNKRSKLDSTSTTSDQREASASKTEQPIIDFEVVSQEKARRKNNETNSFQLLDELDEDELDSALLGSWMEPKGGQV</sequence>
<keyword evidence="3 4" id="KW-0238">DNA-binding</keyword>
<dbReference type="Gene3D" id="2.40.50.140">
    <property type="entry name" value="Nucleic acid-binding proteins"/>
    <property type="match status" value="1"/>
</dbReference>
<evidence type="ECO:0000313" key="7">
    <source>
        <dbReference type="EMBL" id="GJQ09327.1"/>
    </source>
</evidence>
<dbReference type="PROSITE" id="PS50051">
    <property type="entry name" value="MCM_2"/>
    <property type="match status" value="1"/>
</dbReference>
<dbReference type="SUPFAM" id="SSF50249">
    <property type="entry name" value="Nucleic acid-binding proteins"/>
    <property type="match status" value="1"/>
</dbReference>
<comment type="similarity">
    <text evidence="4">Belongs to the MCM family.</text>
</comment>
<feature type="domain" description="MCM C-terminal AAA(+) ATPase" evidence="6">
    <location>
        <begin position="249"/>
        <end position="466"/>
    </location>
</feature>